<dbReference type="PANTHER" id="PTHR10578:SF107">
    <property type="entry name" value="2-HYDROXYACID OXIDASE 1"/>
    <property type="match status" value="1"/>
</dbReference>
<feature type="binding site" evidence="7">
    <location>
        <position position="159"/>
    </location>
    <ligand>
        <name>FMN</name>
        <dbReference type="ChEBI" id="CHEBI:58210"/>
    </ligand>
</feature>
<dbReference type="InterPro" id="IPR013785">
    <property type="entry name" value="Aldolase_TIM"/>
</dbReference>
<comment type="cofactor">
    <cofactor evidence="1">
        <name>FMN</name>
        <dbReference type="ChEBI" id="CHEBI:58210"/>
    </cofactor>
</comment>
<feature type="binding site" evidence="7">
    <location>
        <position position="131"/>
    </location>
    <ligand>
        <name>FMN</name>
        <dbReference type="ChEBI" id="CHEBI:58210"/>
    </ligand>
</feature>
<evidence type="ECO:0000256" key="6">
    <source>
        <dbReference type="PIRSR" id="PIRSR000138-1"/>
    </source>
</evidence>
<feature type="binding site" evidence="7">
    <location>
        <begin position="81"/>
        <end position="83"/>
    </location>
    <ligand>
        <name>FMN</name>
        <dbReference type="ChEBI" id="CHEBI:58210"/>
    </ligand>
</feature>
<feature type="binding site" evidence="7">
    <location>
        <position position="28"/>
    </location>
    <ligand>
        <name>glyoxylate</name>
        <dbReference type="ChEBI" id="CHEBI:36655"/>
    </ligand>
</feature>
<dbReference type="RefSeq" id="WP_327792250.1">
    <property type="nucleotide sequence ID" value="NZ_JADQAZ010000001.1"/>
</dbReference>
<keyword evidence="3 7" id="KW-0288">FMN</keyword>
<gene>
    <name evidence="9" type="ORF">IV417_01425</name>
</gene>
<evidence type="ECO:0000313" key="9">
    <source>
        <dbReference type="EMBL" id="MBT0956034.1"/>
    </source>
</evidence>
<organism evidence="9 10">
    <name type="scientific">Harenicola maris</name>
    <dbReference type="NCBI Taxonomy" id="2841044"/>
    <lineage>
        <taxon>Bacteria</taxon>
        <taxon>Pseudomonadati</taxon>
        <taxon>Pseudomonadota</taxon>
        <taxon>Alphaproteobacteria</taxon>
        <taxon>Rhodobacterales</taxon>
        <taxon>Paracoccaceae</taxon>
        <taxon>Harenicola</taxon>
    </lineage>
</organism>
<evidence type="ECO:0000256" key="1">
    <source>
        <dbReference type="ARBA" id="ARBA00001917"/>
    </source>
</evidence>
<dbReference type="PANTHER" id="PTHR10578">
    <property type="entry name" value="S -2-HYDROXY-ACID OXIDASE-RELATED"/>
    <property type="match status" value="1"/>
</dbReference>
<evidence type="ECO:0000259" key="8">
    <source>
        <dbReference type="PROSITE" id="PS51349"/>
    </source>
</evidence>
<dbReference type="EMBL" id="JADQAZ010000001">
    <property type="protein sequence ID" value="MBT0956034.1"/>
    <property type="molecule type" value="Genomic_DNA"/>
</dbReference>
<evidence type="ECO:0000256" key="3">
    <source>
        <dbReference type="ARBA" id="ARBA00022643"/>
    </source>
</evidence>
<dbReference type="CDD" id="cd02809">
    <property type="entry name" value="alpha_hydroxyacid_oxid_FMN"/>
    <property type="match status" value="1"/>
</dbReference>
<keyword evidence="10" id="KW-1185">Reference proteome</keyword>
<protein>
    <submittedName>
        <fullName evidence="9">Alpha-hydroxy-acid oxidizing protein</fullName>
    </submittedName>
</protein>
<dbReference type="PIRSF" id="PIRSF000138">
    <property type="entry name" value="Al-hdrx_acd_dh"/>
    <property type="match status" value="1"/>
</dbReference>
<reference evidence="9 10" key="1">
    <citation type="journal article" date="2021" name="Arch. Microbiol.">
        <title>Harenicola maris gen. nov., sp. nov. isolated from the Sea of Japan shallow sediments.</title>
        <authorList>
            <person name="Romanenko L.A."/>
            <person name="Kurilenko V.V."/>
            <person name="Chernysheva N.Y."/>
            <person name="Tekutyeva L.A."/>
            <person name="Velansky P.V."/>
            <person name="Svetashev V.I."/>
            <person name="Isaeva M.P."/>
        </authorList>
    </citation>
    <scope>NUCLEOTIDE SEQUENCE [LARGE SCALE GENOMIC DNA]</scope>
    <source>
        <strain evidence="9 10">KMM 3653</strain>
    </source>
</reference>
<dbReference type="GO" id="GO:0005886">
    <property type="term" value="C:plasma membrane"/>
    <property type="evidence" value="ECO:0007669"/>
    <property type="project" value="TreeGrafter"/>
</dbReference>
<dbReference type="GO" id="GO:0004459">
    <property type="term" value="F:L-lactate dehydrogenase (NAD+) activity"/>
    <property type="evidence" value="ECO:0007669"/>
    <property type="project" value="TreeGrafter"/>
</dbReference>
<dbReference type="SUPFAM" id="SSF51395">
    <property type="entry name" value="FMN-linked oxidoreductases"/>
    <property type="match status" value="1"/>
</dbReference>
<sequence length="383" mass="41436">MDADLKYPAISDLRARARRRIPGFAFEYLDSATGTEAGMARNRAALDAVGFMPEILRGKITADISCTFMGQAFPLPLGIAPVGMAGTIWPGAERLLAQAARRIGIPCGLSTVAAATPEEIGPHAGDMGWFQLYTPADREICRDMLRRARAAGYKKLIVTVDVPGESRRERQRRAHLSMPPKLTPRMVAAMATHPRWSLAMAREGAPRMKFAESYVPKTVKGARAFAHAGKIIRGYPDWDYIAFIRQVWKGDLLIKGVQNPADATRLRDMGADAIWVSNHSGRQFEGGPAAITALPAIRSALGPDTPLIFDSGIAGGLDIMRAIALGADFVMSGRAFHYALAAMGPPGVDHLIHMLTDDMQSNMAQIGAKSLADLPERLLPQSL</sequence>
<evidence type="ECO:0000256" key="2">
    <source>
        <dbReference type="ARBA" id="ARBA00022630"/>
    </source>
</evidence>
<dbReference type="InterPro" id="IPR037396">
    <property type="entry name" value="FMN_HAD"/>
</dbReference>
<accession>A0AAP2CKE3</accession>
<dbReference type="Pfam" id="PF01070">
    <property type="entry name" value="FMN_dh"/>
    <property type="match status" value="1"/>
</dbReference>
<feature type="binding site" evidence="7">
    <location>
        <position position="282"/>
    </location>
    <ligand>
        <name>glyoxylate</name>
        <dbReference type="ChEBI" id="CHEBI:36655"/>
    </ligand>
</feature>
<comment type="caution">
    <text evidence="9">The sequence shown here is derived from an EMBL/GenBank/DDBJ whole genome shotgun (WGS) entry which is preliminary data.</text>
</comment>
<keyword evidence="2 7" id="KW-0285">Flavoprotein</keyword>
<feature type="binding site" evidence="7">
    <location>
        <position position="133"/>
    </location>
    <ligand>
        <name>glyoxylate</name>
        <dbReference type="ChEBI" id="CHEBI:36655"/>
    </ligand>
</feature>
<name>A0AAP2CKE3_9RHOB</name>
<evidence type="ECO:0000256" key="7">
    <source>
        <dbReference type="PIRSR" id="PIRSR000138-2"/>
    </source>
</evidence>
<feature type="binding site" evidence="7">
    <location>
        <position position="255"/>
    </location>
    <ligand>
        <name>FMN</name>
        <dbReference type="ChEBI" id="CHEBI:58210"/>
    </ligand>
</feature>
<proteinExistence type="inferred from homology"/>
<feature type="domain" description="FMN hydroxy acid dehydrogenase" evidence="8">
    <location>
        <begin position="2"/>
        <end position="383"/>
    </location>
</feature>
<feature type="binding site" evidence="7">
    <location>
        <position position="168"/>
    </location>
    <ligand>
        <name>glyoxylate</name>
        <dbReference type="ChEBI" id="CHEBI:36655"/>
    </ligand>
</feature>
<dbReference type="PROSITE" id="PS51349">
    <property type="entry name" value="FMN_HYDROXY_ACID_DH_2"/>
    <property type="match status" value="1"/>
</dbReference>
<dbReference type="InterPro" id="IPR000262">
    <property type="entry name" value="FMN-dep_DH"/>
</dbReference>
<dbReference type="GO" id="GO:0010181">
    <property type="term" value="F:FMN binding"/>
    <property type="evidence" value="ECO:0007669"/>
    <property type="project" value="InterPro"/>
</dbReference>
<dbReference type="Gene3D" id="3.20.20.70">
    <property type="entry name" value="Aldolase class I"/>
    <property type="match status" value="1"/>
</dbReference>
<feature type="binding site" evidence="7">
    <location>
        <position position="279"/>
    </location>
    <ligand>
        <name>glyoxylate</name>
        <dbReference type="ChEBI" id="CHEBI:36655"/>
    </ligand>
</feature>
<evidence type="ECO:0000256" key="4">
    <source>
        <dbReference type="ARBA" id="ARBA00023002"/>
    </source>
</evidence>
<evidence type="ECO:0000313" key="10">
    <source>
        <dbReference type="Proteomes" id="UP001315686"/>
    </source>
</evidence>
<feature type="binding site" evidence="7">
    <location>
        <position position="110"/>
    </location>
    <ligand>
        <name>FMN</name>
        <dbReference type="ChEBI" id="CHEBI:58210"/>
    </ligand>
</feature>
<keyword evidence="4" id="KW-0560">Oxidoreductase</keyword>
<feature type="active site" description="Proton acceptor" evidence="6">
    <location>
        <position position="279"/>
    </location>
</feature>
<dbReference type="AlphaFoldDB" id="A0AAP2CKE3"/>
<comment type="similarity">
    <text evidence="5">Belongs to the FMN-dependent alpha-hydroxy acid dehydrogenase family.</text>
</comment>
<feature type="binding site" evidence="7">
    <location>
        <begin position="333"/>
        <end position="334"/>
    </location>
    <ligand>
        <name>FMN</name>
        <dbReference type="ChEBI" id="CHEBI:58210"/>
    </ligand>
</feature>
<feature type="binding site" evidence="7">
    <location>
        <position position="277"/>
    </location>
    <ligand>
        <name>FMN</name>
        <dbReference type="ChEBI" id="CHEBI:58210"/>
    </ligand>
</feature>
<dbReference type="InterPro" id="IPR012133">
    <property type="entry name" value="Alpha-hydoxy_acid_DH_FMN"/>
</dbReference>
<dbReference type="Proteomes" id="UP001315686">
    <property type="component" value="Unassembled WGS sequence"/>
</dbReference>
<dbReference type="GO" id="GO:0009060">
    <property type="term" value="P:aerobic respiration"/>
    <property type="evidence" value="ECO:0007669"/>
    <property type="project" value="TreeGrafter"/>
</dbReference>
<evidence type="ECO:0000256" key="5">
    <source>
        <dbReference type="ARBA" id="ARBA00024042"/>
    </source>
</evidence>